<organism evidence="3 4">
    <name type="scientific">candidate division WOR-3 bacterium 4484_18</name>
    <dbReference type="NCBI Taxonomy" id="2020626"/>
    <lineage>
        <taxon>Bacteria</taxon>
        <taxon>Bacteria division WOR-3</taxon>
    </lineage>
</organism>
<name>A0A257LUC5_UNCW3</name>
<evidence type="ECO:0000313" key="3">
    <source>
        <dbReference type="EMBL" id="OYV03030.1"/>
    </source>
</evidence>
<proteinExistence type="predicted"/>
<feature type="transmembrane region" description="Helical" evidence="1">
    <location>
        <begin position="355"/>
        <end position="379"/>
    </location>
</feature>
<dbReference type="InterPro" id="IPR006073">
    <property type="entry name" value="GTP-bd"/>
</dbReference>
<feature type="transmembrane region" description="Helical" evidence="1">
    <location>
        <begin position="547"/>
        <end position="565"/>
    </location>
</feature>
<feature type="transmembrane region" description="Helical" evidence="1">
    <location>
        <begin position="514"/>
        <end position="535"/>
    </location>
</feature>
<dbReference type="AlphaFoldDB" id="A0A257LUC5"/>
<dbReference type="CDD" id="cd01879">
    <property type="entry name" value="FeoB"/>
    <property type="match status" value="1"/>
</dbReference>
<feature type="transmembrane region" description="Helical" evidence="1">
    <location>
        <begin position="385"/>
        <end position="404"/>
    </location>
</feature>
<feature type="transmembrane region" description="Helical" evidence="1">
    <location>
        <begin position="445"/>
        <end position="465"/>
    </location>
</feature>
<dbReference type="PANTHER" id="PTHR43185">
    <property type="entry name" value="FERROUS IRON TRANSPORT PROTEIN B"/>
    <property type="match status" value="1"/>
</dbReference>
<reference evidence="4" key="1">
    <citation type="submission" date="2017-07" db="EMBL/GenBank/DDBJ databases">
        <title>Novel pathways for hydrocarbon cycling and metabolic interdependencies in hydrothermal sediment communities.</title>
        <authorList>
            <person name="Dombrowski N."/>
            <person name="Seitz K."/>
            <person name="Teske A."/>
            <person name="Baker B."/>
        </authorList>
    </citation>
    <scope>NUCLEOTIDE SEQUENCE [LARGE SCALE GENOMIC DNA]</scope>
</reference>
<feature type="transmembrane region" description="Helical" evidence="1">
    <location>
        <begin position="280"/>
        <end position="301"/>
    </location>
</feature>
<feature type="transmembrane region" description="Helical" evidence="1">
    <location>
        <begin position="471"/>
        <end position="494"/>
    </location>
</feature>
<dbReference type="InterPro" id="IPR050860">
    <property type="entry name" value="FeoB_GTPase"/>
</dbReference>
<accession>A0A257LUC5</accession>
<evidence type="ECO:0000259" key="2">
    <source>
        <dbReference type="PROSITE" id="PS51711"/>
    </source>
</evidence>
<keyword evidence="1" id="KW-0812">Transmembrane</keyword>
<dbReference type="PROSITE" id="PS51711">
    <property type="entry name" value="G_FEOB"/>
    <property type="match status" value="1"/>
</dbReference>
<dbReference type="Gene3D" id="3.40.50.300">
    <property type="entry name" value="P-loop containing nucleotide triphosphate hydrolases"/>
    <property type="match status" value="1"/>
</dbReference>
<dbReference type="InterPro" id="IPR005225">
    <property type="entry name" value="Small_GTP-bd"/>
</dbReference>
<dbReference type="PANTHER" id="PTHR43185:SF1">
    <property type="entry name" value="FE(2+) TRANSPORTER FEOB"/>
    <property type="match status" value="1"/>
</dbReference>
<dbReference type="InterPro" id="IPR011640">
    <property type="entry name" value="Fe2_transport_prot_B_C"/>
</dbReference>
<feature type="transmembrane region" description="Helical" evidence="1">
    <location>
        <begin position="321"/>
        <end position="343"/>
    </location>
</feature>
<feature type="transmembrane region" description="Helical" evidence="1">
    <location>
        <begin position="200"/>
        <end position="220"/>
    </location>
</feature>
<keyword evidence="1" id="KW-1133">Transmembrane helix</keyword>
<dbReference type="SUPFAM" id="SSF52540">
    <property type="entry name" value="P-loop containing nucleoside triphosphate hydrolases"/>
    <property type="match status" value="1"/>
</dbReference>
<dbReference type="Pfam" id="PF07670">
    <property type="entry name" value="Gate"/>
    <property type="match status" value="2"/>
</dbReference>
<dbReference type="NCBIfam" id="TIGR00231">
    <property type="entry name" value="small_GTP"/>
    <property type="match status" value="1"/>
</dbReference>
<dbReference type="Pfam" id="PF02421">
    <property type="entry name" value="FeoB_N"/>
    <property type="match status" value="1"/>
</dbReference>
<evidence type="ECO:0000313" key="4">
    <source>
        <dbReference type="Proteomes" id="UP000216312"/>
    </source>
</evidence>
<dbReference type="GO" id="GO:0005886">
    <property type="term" value="C:plasma membrane"/>
    <property type="evidence" value="ECO:0007669"/>
    <property type="project" value="TreeGrafter"/>
</dbReference>
<comment type="caution">
    <text evidence="3">The sequence shown here is derived from an EMBL/GenBank/DDBJ whole genome shotgun (WGS) entry which is preliminary data.</text>
</comment>
<dbReference type="Pfam" id="PF07664">
    <property type="entry name" value="FeoB_C"/>
    <property type="match status" value="1"/>
</dbReference>
<dbReference type="Proteomes" id="UP000216312">
    <property type="component" value="Unassembled WGS sequence"/>
</dbReference>
<dbReference type="InterPro" id="IPR011642">
    <property type="entry name" value="Gate_dom"/>
</dbReference>
<feature type="transmembrane region" description="Helical" evidence="1">
    <location>
        <begin position="240"/>
        <end position="259"/>
    </location>
</feature>
<dbReference type="InterPro" id="IPR030389">
    <property type="entry name" value="G_FEOB_dom"/>
</dbReference>
<gene>
    <name evidence="3" type="ORF">CGW93_02770</name>
</gene>
<feature type="domain" description="FeoB-type G" evidence="2">
    <location>
        <begin position="1"/>
        <end position="160"/>
    </location>
</feature>
<evidence type="ECO:0000256" key="1">
    <source>
        <dbReference type="SAM" id="Phobius"/>
    </source>
</evidence>
<keyword evidence="1" id="KW-0472">Membrane</keyword>
<dbReference type="GO" id="GO:0005525">
    <property type="term" value="F:GTP binding"/>
    <property type="evidence" value="ECO:0007669"/>
    <property type="project" value="InterPro"/>
</dbReference>
<dbReference type="PRINTS" id="PR00326">
    <property type="entry name" value="GTP1OBG"/>
</dbReference>
<protein>
    <submittedName>
        <fullName evidence="3">Ferrous iron transporter B</fullName>
    </submittedName>
</protein>
<dbReference type="EMBL" id="NMUJ01000027">
    <property type="protein sequence ID" value="OYV03030.1"/>
    <property type="molecule type" value="Genomic_DNA"/>
</dbReference>
<dbReference type="InterPro" id="IPR027417">
    <property type="entry name" value="P-loop_NTPase"/>
</dbReference>
<dbReference type="GO" id="GO:0015093">
    <property type="term" value="F:ferrous iron transmembrane transporter activity"/>
    <property type="evidence" value="ECO:0007669"/>
    <property type="project" value="InterPro"/>
</dbReference>
<sequence>MRILLMGSPNVGKSVIFTRLTGVNVITSNYPGTTVEYTKGTMRYRGERVEVVDAPGTYSLDPTSRAEEVAVAMVEEADLIINVADATNLERSLNLTLDLIRIGKPLIIALNLWDEAKHKGVKIDVKQLEELLGVPCIPTCAITGEGIKELVSRLDEACPSEFTYQDKWETIGQIVSQVQQVTHRHHTVWERLADASVRPFTGIPIALIVLYLSFRLIRFIGEGLIGLIFDPLFEHLWAPLMLKLSALLGGSGLLHGILIGELIDGNIEFMESMGLLTTGLYVPFAAVLPYIFAFYLILSLLEDSGYLPRLAVLVDTFMHRLGLHGLGIIPMLLGLGCNVPGSLSTRILETRRERFIAATIMAIAVPCMAQIAMIAGLVGKYGAKGLGTVFGTLFIIWVGLGILLNRILKGESPEIFVDIPPYRPPYMKTVAKKIWMRVKWFLKEAVPFVLLGVFIVNVLYTLGIIQIMGKLAAPIVTGLFGLPQETVGALLIGFLRKDVAVGMLVPLGLTLRQLIIASVILAIYFPCVATFTTLAKELGLKDMLKSVAIMITLTIIVGTLLNLVLPR</sequence>